<evidence type="ECO:0000259" key="3">
    <source>
        <dbReference type="Pfam" id="PF00534"/>
    </source>
</evidence>
<accession>A0ABP3SA68</accession>
<dbReference type="InterPro" id="IPR001296">
    <property type="entry name" value="Glyco_trans_1"/>
</dbReference>
<dbReference type="Proteomes" id="UP001500957">
    <property type="component" value="Unassembled WGS sequence"/>
</dbReference>
<dbReference type="SUPFAM" id="SSF53756">
    <property type="entry name" value="UDP-Glycosyltransferase/glycogen phosphorylase"/>
    <property type="match status" value="1"/>
</dbReference>
<proteinExistence type="predicted"/>
<feature type="domain" description="Glycosyl transferase family 1" evidence="3">
    <location>
        <begin position="182"/>
        <end position="355"/>
    </location>
</feature>
<protein>
    <submittedName>
        <fullName evidence="5">Glycosyltransferase family 4 protein</fullName>
    </submittedName>
</protein>
<dbReference type="RefSeq" id="WP_344607574.1">
    <property type="nucleotide sequence ID" value="NZ_BAAAHE010000037.1"/>
</dbReference>
<name>A0ABP3SA68_9ACTN</name>
<evidence type="ECO:0000256" key="1">
    <source>
        <dbReference type="ARBA" id="ARBA00022676"/>
    </source>
</evidence>
<reference evidence="6" key="1">
    <citation type="journal article" date="2019" name="Int. J. Syst. Evol. Microbiol.">
        <title>The Global Catalogue of Microorganisms (GCM) 10K type strain sequencing project: providing services to taxonomists for standard genome sequencing and annotation.</title>
        <authorList>
            <consortium name="The Broad Institute Genomics Platform"/>
            <consortium name="The Broad Institute Genome Sequencing Center for Infectious Disease"/>
            <person name="Wu L."/>
            <person name="Ma J."/>
        </authorList>
    </citation>
    <scope>NUCLEOTIDE SEQUENCE [LARGE SCALE GENOMIC DNA]</scope>
    <source>
        <strain evidence="6">JCM 10671</strain>
    </source>
</reference>
<feature type="domain" description="Glycosyltransferase subfamily 4-like N-terminal" evidence="4">
    <location>
        <begin position="16"/>
        <end position="172"/>
    </location>
</feature>
<dbReference type="PANTHER" id="PTHR45947">
    <property type="entry name" value="SULFOQUINOVOSYL TRANSFERASE SQD2"/>
    <property type="match status" value="1"/>
</dbReference>
<keyword evidence="6" id="KW-1185">Reference proteome</keyword>
<dbReference type="PANTHER" id="PTHR45947:SF3">
    <property type="entry name" value="SULFOQUINOVOSYL TRANSFERASE SQD2"/>
    <property type="match status" value="1"/>
</dbReference>
<dbReference type="InterPro" id="IPR050194">
    <property type="entry name" value="Glycosyltransferase_grp1"/>
</dbReference>
<evidence type="ECO:0000313" key="6">
    <source>
        <dbReference type="Proteomes" id="UP001500957"/>
    </source>
</evidence>
<dbReference type="EMBL" id="BAAAHE010000037">
    <property type="protein sequence ID" value="GAA0630245.1"/>
    <property type="molecule type" value="Genomic_DNA"/>
</dbReference>
<dbReference type="Pfam" id="PF00534">
    <property type="entry name" value="Glycos_transf_1"/>
    <property type="match status" value="1"/>
</dbReference>
<comment type="caution">
    <text evidence="5">The sequence shown here is derived from an EMBL/GenBank/DDBJ whole genome shotgun (WGS) entry which is preliminary data.</text>
</comment>
<dbReference type="CDD" id="cd03801">
    <property type="entry name" value="GT4_PimA-like"/>
    <property type="match status" value="1"/>
</dbReference>
<dbReference type="InterPro" id="IPR028098">
    <property type="entry name" value="Glyco_trans_4-like_N"/>
</dbReference>
<evidence type="ECO:0000256" key="2">
    <source>
        <dbReference type="ARBA" id="ARBA00022679"/>
    </source>
</evidence>
<gene>
    <name evidence="5" type="ORF">GCM10009547_37520</name>
</gene>
<keyword evidence="1" id="KW-0328">Glycosyltransferase</keyword>
<organism evidence="5 6">
    <name type="scientific">Sporichthya brevicatena</name>
    <dbReference type="NCBI Taxonomy" id="171442"/>
    <lineage>
        <taxon>Bacteria</taxon>
        <taxon>Bacillati</taxon>
        <taxon>Actinomycetota</taxon>
        <taxon>Actinomycetes</taxon>
        <taxon>Sporichthyales</taxon>
        <taxon>Sporichthyaceae</taxon>
        <taxon>Sporichthya</taxon>
    </lineage>
</organism>
<evidence type="ECO:0000313" key="5">
    <source>
        <dbReference type="EMBL" id="GAA0630245.1"/>
    </source>
</evidence>
<evidence type="ECO:0000259" key="4">
    <source>
        <dbReference type="Pfam" id="PF13439"/>
    </source>
</evidence>
<keyword evidence="2" id="KW-0808">Transferase</keyword>
<dbReference type="Gene3D" id="3.40.50.2000">
    <property type="entry name" value="Glycogen Phosphorylase B"/>
    <property type="match status" value="2"/>
</dbReference>
<dbReference type="Pfam" id="PF13439">
    <property type="entry name" value="Glyco_transf_4"/>
    <property type="match status" value="1"/>
</dbReference>
<sequence length="375" mass="39692">MPRILVVTNDYPPRAGGIQSFVEALVRRLPPDEVVVYAPAWEGAAAYDAGEPYPVVRHPRALMLPIPTVARRAREIARRYGCDRVLFGAAAPLGLLAPGLREVGVRRSVGITHGHEAGWALVPGGRTAVRRVGAAVDVLTYLGDYTRTHISRVLRPADRAKLVRLHPGVDTDVFVPAAGRAERRAELGLGDRPVVVCVSRLVRRKGQDVLIAALPAIRARVPGATLLLVGSGPDDEHLRTLAARTGVTEHVVFTGGVPAADLPSYYAAGDVFAMPCRTRRRGLDVEGLGMVFLEASATGLPVVVGDSGGAPDAVLPGRTGHVVDGRSPAAVARTVGDLLADPAAAAALGAAGRAWAVEEWGWDLQARRLLELFED</sequence>